<dbReference type="InterPro" id="IPR039632">
    <property type="entry name" value="TMEM42"/>
</dbReference>
<evidence type="ECO:0000256" key="2">
    <source>
        <dbReference type="SAM" id="MobiDB-lite"/>
    </source>
</evidence>
<feature type="region of interest" description="Disordered" evidence="2">
    <location>
        <begin position="1"/>
        <end position="35"/>
    </location>
</feature>
<dbReference type="PANTHER" id="PTHR31965">
    <property type="entry name" value="TRANSMEMBRANE PROTEIN 42"/>
    <property type="match status" value="1"/>
</dbReference>
<dbReference type="Proteomes" id="UP001161757">
    <property type="component" value="Unassembled WGS sequence"/>
</dbReference>
<feature type="transmembrane region" description="Helical" evidence="3">
    <location>
        <begin position="61"/>
        <end position="80"/>
    </location>
</feature>
<dbReference type="SUPFAM" id="SSF103481">
    <property type="entry name" value="Multidrug resistance efflux transporter EmrE"/>
    <property type="match status" value="1"/>
</dbReference>
<feature type="compositionally biased region" description="Polar residues" evidence="2">
    <location>
        <begin position="15"/>
        <end position="26"/>
    </location>
</feature>
<evidence type="ECO:0000256" key="1">
    <source>
        <dbReference type="ARBA" id="ARBA00004477"/>
    </source>
</evidence>
<organism evidence="4 5">
    <name type="scientific">Exophiala dermatitidis</name>
    <name type="common">Black yeast-like fungus</name>
    <name type="synonym">Wangiella dermatitidis</name>
    <dbReference type="NCBI Taxonomy" id="5970"/>
    <lineage>
        <taxon>Eukaryota</taxon>
        <taxon>Fungi</taxon>
        <taxon>Dikarya</taxon>
        <taxon>Ascomycota</taxon>
        <taxon>Pezizomycotina</taxon>
        <taxon>Eurotiomycetes</taxon>
        <taxon>Chaetothyriomycetidae</taxon>
        <taxon>Chaetothyriales</taxon>
        <taxon>Herpotrichiellaceae</taxon>
        <taxon>Exophiala</taxon>
    </lineage>
</organism>
<dbReference type="AlphaFoldDB" id="A0AAN6EPY0"/>
<feature type="compositionally biased region" description="Basic residues" evidence="2">
    <location>
        <begin position="1"/>
        <end position="13"/>
    </location>
</feature>
<feature type="transmembrane region" description="Helical" evidence="3">
    <location>
        <begin position="146"/>
        <end position="164"/>
    </location>
</feature>
<comment type="caution">
    <text evidence="4">The sequence shown here is derived from an EMBL/GenBank/DDBJ whole genome shotgun (WGS) entry which is preliminary data.</text>
</comment>
<evidence type="ECO:0000256" key="3">
    <source>
        <dbReference type="SAM" id="Phobius"/>
    </source>
</evidence>
<dbReference type="PANTHER" id="PTHR31965:SF1">
    <property type="entry name" value="TRANSMEMBRANE PROTEIN 42"/>
    <property type="match status" value="1"/>
</dbReference>
<feature type="compositionally biased region" description="Basic and acidic residues" evidence="2">
    <location>
        <begin position="252"/>
        <end position="264"/>
    </location>
</feature>
<protein>
    <recommendedName>
        <fullName evidence="6">EamA domain-containing protein</fullName>
    </recommendedName>
</protein>
<keyword evidence="3" id="KW-1133">Transmembrane helix</keyword>
<reference evidence="4" key="1">
    <citation type="submission" date="2023-01" db="EMBL/GenBank/DDBJ databases">
        <title>Exophiala dermititidis isolated from Cystic Fibrosis Patient.</title>
        <authorList>
            <person name="Kurbessoian T."/>
            <person name="Crocker A."/>
            <person name="Murante D."/>
            <person name="Hogan D.A."/>
            <person name="Stajich J.E."/>
        </authorList>
    </citation>
    <scope>NUCLEOTIDE SEQUENCE</scope>
    <source>
        <strain evidence="4">Ex8</strain>
    </source>
</reference>
<feature type="region of interest" description="Disordered" evidence="2">
    <location>
        <begin position="238"/>
        <end position="270"/>
    </location>
</feature>
<sequence>MSQPRRRSARGKRGQGTSSDLSNTGIENERHENPVAAAVATVNDRDMDKSSIVSALRRQPVWVVLAVSSGACAAFNGVFAKLTTTALTSTLSSHIATLFSLSPTNAVVEFLVRGTFFLLNLAFNAAMWALFTAALTRSDSTTRVSIVNVSANFMITAILGWMVFNEKLNGMFWGGAALLAAGNVVIGRREEQKPAAVGVPGGIPVSTPRTSGDEAEELLLPDLSGGEPERGRNLEVELDDTGAAAAGQLRARSSEEHRRLRRAEEADDPI</sequence>
<keyword evidence="3" id="KW-0472">Membrane</keyword>
<feature type="transmembrane region" description="Helical" evidence="3">
    <location>
        <begin position="110"/>
        <end position="134"/>
    </location>
</feature>
<feature type="transmembrane region" description="Helical" evidence="3">
    <location>
        <begin position="170"/>
        <end position="186"/>
    </location>
</feature>
<dbReference type="EMBL" id="JAJGCB010000017">
    <property type="protein sequence ID" value="KAJ8988599.1"/>
    <property type="molecule type" value="Genomic_DNA"/>
</dbReference>
<keyword evidence="3" id="KW-0812">Transmembrane</keyword>
<comment type="subcellular location">
    <subcellularLocation>
        <location evidence="1">Endoplasmic reticulum membrane</location>
        <topology evidence="1">Multi-pass membrane protein</topology>
    </subcellularLocation>
</comment>
<dbReference type="InterPro" id="IPR037185">
    <property type="entry name" value="EmrE-like"/>
</dbReference>
<accession>A0AAN6EPY0</accession>
<proteinExistence type="predicted"/>
<evidence type="ECO:0008006" key="6">
    <source>
        <dbReference type="Google" id="ProtNLM"/>
    </source>
</evidence>
<gene>
    <name evidence="4" type="ORF">HRR80_007238</name>
</gene>
<evidence type="ECO:0000313" key="4">
    <source>
        <dbReference type="EMBL" id="KAJ8988599.1"/>
    </source>
</evidence>
<evidence type="ECO:0000313" key="5">
    <source>
        <dbReference type="Proteomes" id="UP001161757"/>
    </source>
</evidence>
<name>A0AAN6EPY0_EXODE</name>